<dbReference type="SUPFAM" id="SSF46689">
    <property type="entry name" value="Homeodomain-like"/>
    <property type="match status" value="1"/>
</dbReference>
<gene>
    <name evidence="4" type="ORF">LQ567_25165</name>
</gene>
<proteinExistence type="predicted"/>
<reference evidence="4 5" key="1">
    <citation type="submission" date="2021-11" db="EMBL/GenBank/DDBJ databases">
        <title>Genomic of Niabella pedocola.</title>
        <authorList>
            <person name="Wu T."/>
        </authorList>
    </citation>
    <scope>NUCLEOTIDE SEQUENCE [LARGE SCALE GENOMIC DNA]</scope>
    <source>
        <strain evidence="4 5">JCM 31011</strain>
    </source>
</reference>
<feature type="DNA-binding region" description="H-T-H motif" evidence="2">
    <location>
        <begin position="44"/>
        <end position="63"/>
    </location>
</feature>
<comment type="caution">
    <text evidence="4">The sequence shown here is derived from an EMBL/GenBank/DDBJ whole genome shotgun (WGS) entry which is preliminary data.</text>
</comment>
<dbReference type="InterPro" id="IPR001647">
    <property type="entry name" value="HTH_TetR"/>
</dbReference>
<sequence>METLKVEKVSIVSHRNMEDENEHKVHIRNQALQLFMRYGARSVSMDDIASAVGSSKKTIYQYYTDKDQLVGDAIEKALSDNCLQCKTYHQIADNAVHEGFLAIEQTSELFRNMNPVLINDLKKYHPRAYRKFLDYKNEFIYDVIVANIKWGIEEGLYRDDFDIDIIAQFRVGSIDILFMPEFYSKVKEGMFLIQQEVFYFFLHGMATPKGLKLIEKYKKHKPKNNSDAKD</sequence>
<keyword evidence="1 2" id="KW-0238">DNA-binding</keyword>
<dbReference type="Gene3D" id="1.10.357.10">
    <property type="entry name" value="Tetracycline Repressor, domain 2"/>
    <property type="match status" value="1"/>
</dbReference>
<feature type="domain" description="HTH tetR-type" evidence="3">
    <location>
        <begin position="21"/>
        <end position="81"/>
    </location>
</feature>
<dbReference type="EMBL" id="JAJNEC010000008">
    <property type="protein sequence ID" value="MCD2426099.1"/>
    <property type="molecule type" value="Genomic_DNA"/>
</dbReference>
<dbReference type="RefSeq" id="WP_231008687.1">
    <property type="nucleotide sequence ID" value="NZ_JAJNEC010000008.1"/>
</dbReference>
<dbReference type="Pfam" id="PF00440">
    <property type="entry name" value="TetR_N"/>
    <property type="match status" value="1"/>
</dbReference>
<evidence type="ECO:0000256" key="2">
    <source>
        <dbReference type="PROSITE-ProRule" id="PRU00335"/>
    </source>
</evidence>
<evidence type="ECO:0000313" key="5">
    <source>
        <dbReference type="Proteomes" id="UP001199816"/>
    </source>
</evidence>
<evidence type="ECO:0000256" key="1">
    <source>
        <dbReference type="ARBA" id="ARBA00023125"/>
    </source>
</evidence>
<keyword evidence="5" id="KW-1185">Reference proteome</keyword>
<dbReference type="InterPro" id="IPR036271">
    <property type="entry name" value="Tet_transcr_reg_TetR-rel_C_sf"/>
</dbReference>
<protein>
    <submittedName>
        <fullName evidence="4">TetR/AcrR family transcriptional regulator</fullName>
    </submittedName>
</protein>
<accession>A0ABS8PYF7</accession>
<name>A0ABS8PYF7_9BACT</name>
<dbReference type="Gene3D" id="1.10.10.60">
    <property type="entry name" value="Homeodomain-like"/>
    <property type="match status" value="1"/>
</dbReference>
<evidence type="ECO:0000259" key="3">
    <source>
        <dbReference type="PROSITE" id="PS50977"/>
    </source>
</evidence>
<dbReference type="InterPro" id="IPR009057">
    <property type="entry name" value="Homeodomain-like_sf"/>
</dbReference>
<dbReference type="SUPFAM" id="SSF48498">
    <property type="entry name" value="Tetracyclin repressor-like, C-terminal domain"/>
    <property type="match status" value="1"/>
</dbReference>
<evidence type="ECO:0000313" key="4">
    <source>
        <dbReference type="EMBL" id="MCD2426099.1"/>
    </source>
</evidence>
<organism evidence="4 5">
    <name type="scientific">Niabella pedocola</name>
    <dbReference type="NCBI Taxonomy" id="1752077"/>
    <lineage>
        <taxon>Bacteria</taxon>
        <taxon>Pseudomonadati</taxon>
        <taxon>Bacteroidota</taxon>
        <taxon>Chitinophagia</taxon>
        <taxon>Chitinophagales</taxon>
        <taxon>Chitinophagaceae</taxon>
        <taxon>Niabella</taxon>
    </lineage>
</organism>
<dbReference type="PROSITE" id="PS50977">
    <property type="entry name" value="HTH_TETR_2"/>
    <property type="match status" value="1"/>
</dbReference>
<dbReference type="Proteomes" id="UP001199816">
    <property type="component" value="Unassembled WGS sequence"/>
</dbReference>